<dbReference type="PROSITE" id="PS00845">
    <property type="entry name" value="CAP_GLY_1"/>
    <property type="match status" value="1"/>
</dbReference>
<dbReference type="GO" id="GO:0000743">
    <property type="term" value="P:nuclear migration involved in conjugation with cellular fusion"/>
    <property type="evidence" value="ECO:0007669"/>
    <property type="project" value="TreeGrafter"/>
</dbReference>
<dbReference type="Proteomes" id="UP001162087">
    <property type="component" value="Chromosome 16"/>
</dbReference>
<dbReference type="Pfam" id="PF01302">
    <property type="entry name" value="CAP_GLY"/>
    <property type="match status" value="1"/>
</dbReference>
<organism evidence="1 2">
    <name type="scientific">Saccharomyces kudriavzevii (strain ATCC MYA-4449 / AS 2.2408 / CBS 8840 / NBRC 1802 / NCYC 2889)</name>
    <name type="common">Yeast</name>
    <dbReference type="NCBI Taxonomy" id="226230"/>
    <lineage>
        <taxon>Eukaryota</taxon>
        <taxon>Fungi</taxon>
        <taxon>Dikarya</taxon>
        <taxon>Ascomycota</taxon>
        <taxon>Saccharomycotina</taxon>
        <taxon>Saccharomycetes</taxon>
        <taxon>Saccharomycetales</taxon>
        <taxon>Saccharomycetaceae</taxon>
        <taxon>Saccharomyces</taxon>
    </lineage>
</organism>
<dbReference type="PANTHER" id="PTHR18916:SF6">
    <property type="entry name" value="DYNACTIN SUBUNIT 1"/>
    <property type="match status" value="1"/>
</dbReference>
<dbReference type="Gene3D" id="2.30.30.190">
    <property type="entry name" value="CAP Gly-rich-like domain"/>
    <property type="match status" value="1"/>
</dbReference>
<dbReference type="GO" id="GO:0030286">
    <property type="term" value="C:dynein complex"/>
    <property type="evidence" value="ECO:0007669"/>
    <property type="project" value="UniProtKB-KW"/>
</dbReference>
<dbReference type="GO" id="GO:0000132">
    <property type="term" value="P:establishment of mitotic spindle orientation"/>
    <property type="evidence" value="ECO:0007669"/>
    <property type="project" value="TreeGrafter"/>
</dbReference>
<reference evidence="1" key="1">
    <citation type="submission" date="2022-10" db="EMBL/GenBank/DDBJ databases">
        <authorList>
            <person name="Byrne P K."/>
        </authorList>
    </citation>
    <scope>NUCLEOTIDE SEQUENCE</scope>
    <source>
        <strain evidence="1">IFO1802</strain>
    </source>
</reference>
<dbReference type="SUPFAM" id="SSF74924">
    <property type="entry name" value="Cap-Gly domain"/>
    <property type="match status" value="1"/>
</dbReference>
<keyword evidence="2" id="KW-1185">Reference proteome</keyword>
<sequence>MHNADVQDEAQWQKIVLQDAVSVNGVKGRVKFIGETKFAKGIWYGIELNKPLGKNDGSVNGIRYFFIEEKKIATNGPCYGLFCKRNALQLCNPANNEPSLLKNDNTLHDKVKALQVQCESLTSELDVSEQQKDQLRAAIENLSISESDLLSQTSGLNKLVEALKVENDDMKIRLEEFAISTDLSNNTVAQNFDVKKLWDNNRLLQGLLEQTTASYNEAMKVQEDLLEENTQLLEENTALSKKISDQTLRLEQTNVTISDLAQQLEAQSKSSNIVDKLTNDNILLTNDIKSLKKQIKEVCAKEKLNEHLRFTYEELEQELNLQLSNLQSALENKQILANNYIEENARLKSMLKLSESQATDKCQGLELKVNTLNEELYQNKLLKEFYKVCEPFAQPHLGVLSSQLQYLADVMEGENAACSSFMVIQNYTVLKILSCICHALHTYSMKKAPTCLETTAQDFEFNNIQISMWLSEFLQRRFSSKQEIASSICKFLKENEFLDKDVTLILRILHPIFETIIPKLLAAFKGSNDISNEDVLFFISSLYETSFSVTAKIGELIEEQEVLKQNKNLLLNPACNSTLSSILETFFSNPVFLQQESSCQHSLEMLKYYFLEVESFLESKIIFTEYASQTSVSSESVQKSGEDEFLTLPLSDHFSEENSHLKEILLQKQNNLTELQTKIKIISARDSERKYLEENIKSLQKDLNKKKKEIHSKSEMLHTLKEENANLLSSLKNMELGLYQIESNSNLNRMHLSRKEVDRINLVSEIMELKETVKRQVKDKKQVGIDFSWLDELLIVEKKQSSEGHLYRGLNTLGGEMADFVNNSRIIDLGFYESFKENELLNEIDDSYVTYLKHKRKNILFKFQNTVTYGE</sequence>
<dbReference type="GO" id="GO:0005819">
    <property type="term" value="C:spindle"/>
    <property type="evidence" value="ECO:0007669"/>
    <property type="project" value="UniProtKB-SubCell"/>
</dbReference>
<dbReference type="InterPro" id="IPR000938">
    <property type="entry name" value="CAP-Gly_domain"/>
</dbReference>
<dbReference type="GO" id="GO:0051286">
    <property type="term" value="C:cell tip"/>
    <property type="evidence" value="ECO:0007669"/>
    <property type="project" value="TreeGrafter"/>
</dbReference>
<evidence type="ECO:0000313" key="1">
    <source>
        <dbReference type="EMBL" id="CAI4052990.1"/>
    </source>
</evidence>
<dbReference type="SMART" id="SM01052">
    <property type="entry name" value="CAP_GLY"/>
    <property type="match status" value="1"/>
</dbReference>
<dbReference type="PROSITE" id="PS50245">
    <property type="entry name" value="CAP_GLY_2"/>
    <property type="match status" value="1"/>
</dbReference>
<protein>
    <submittedName>
        <fullName evidence="1">Uncharacterized protein</fullName>
    </submittedName>
</protein>
<gene>
    <name evidence="1" type="primary">SKDI16G1030</name>
    <name evidence="1" type="ORF">SKDI_16G1030</name>
</gene>
<proteinExistence type="predicted"/>
<accession>A0AA35NNC7</accession>
<dbReference type="EMBL" id="OX365911">
    <property type="protein sequence ID" value="CAI4052990.1"/>
    <property type="molecule type" value="Genomic_DNA"/>
</dbReference>
<dbReference type="GO" id="GO:0005874">
    <property type="term" value="C:microtubule"/>
    <property type="evidence" value="ECO:0007669"/>
    <property type="project" value="UniProtKB-KW"/>
</dbReference>
<name>A0AA35NNC7_SACK1</name>
<dbReference type="GO" id="GO:0005816">
    <property type="term" value="C:spindle pole body"/>
    <property type="evidence" value="ECO:0007669"/>
    <property type="project" value="TreeGrafter"/>
</dbReference>
<dbReference type="InterPro" id="IPR036859">
    <property type="entry name" value="CAP-Gly_dom_sf"/>
</dbReference>
<dbReference type="OrthoDB" id="2130750at2759"/>
<evidence type="ECO:0000313" key="2">
    <source>
        <dbReference type="Proteomes" id="UP001162087"/>
    </source>
</evidence>
<dbReference type="PANTHER" id="PTHR18916">
    <property type="entry name" value="DYNACTIN 1-RELATED MICROTUBULE-BINDING"/>
    <property type="match status" value="1"/>
</dbReference>